<feature type="compositionally biased region" description="Acidic residues" evidence="6">
    <location>
        <begin position="1407"/>
        <end position="1419"/>
    </location>
</feature>
<feature type="region of interest" description="Disordered" evidence="6">
    <location>
        <begin position="224"/>
        <end position="243"/>
    </location>
</feature>
<feature type="compositionally biased region" description="Basic and acidic residues" evidence="6">
    <location>
        <begin position="1175"/>
        <end position="1185"/>
    </location>
</feature>
<feature type="compositionally biased region" description="Gly residues" evidence="6">
    <location>
        <begin position="1544"/>
        <end position="1556"/>
    </location>
</feature>
<feature type="compositionally biased region" description="Gly residues" evidence="6">
    <location>
        <begin position="1118"/>
        <end position="1132"/>
    </location>
</feature>
<evidence type="ECO:0000256" key="3">
    <source>
        <dbReference type="ARBA" id="ARBA00022723"/>
    </source>
</evidence>
<feature type="compositionally biased region" description="Low complexity" evidence="6">
    <location>
        <begin position="1472"/>
        <end position="1484"/>
    </location>
</feature>
<organism evidence="8 9">
    <name type="scientific">Chlamydomonas schloesseri</name>
    <dbReference type="NCBI Taxonomy" id="2026947"/>
    <lineage>
        <taxon>Eukaryota</taxon>
        <taxon>Viridiplantae</taxon>
        <taxon>Chlorophyta</taxon>
        <taxon>core chlorophytes</taxon>
        <taxon>Chlorophyceae</taxon>
        <taxon>CS clade</taxon>
        <taxon>Chlamydomonadales</taxon>
        <taxon>Chlamydomonadaceae</taxon>
        <taxon>Chlamydomonas</taxon>
    </lineage>
</organism>
<dbReference type="InterPro" id="IPR018247">
    <property type="entry name" value="EF_Hand_1_Ca_BS"/>
</dbReference>
<feature type="region of interest" description="Disordered" evidence="6">
    <location>
        <begin position="1399"/>
        <end position="1484"/>
    </location>
</feature>
<feature type="domain" description="EF-hand" evidence="7">
    <location>
        <begin position="562"/>
        <end position="597"/>
    </location>
</feature>
<dbReference type="OrthoDB" id="10248537at2759"/>
<dbReference type="InterPro" id="IPR002048">
    <property type="entry name" value="EF_hand_dom"/>
</dbReference>
<dbReference type="Gene3D" id="1.10.238.10">
    <property type="entry name" value="EF-hand"/>
    <property type="match status" value="1"/>
</dbReference>
<feature type="region of interest" description="Disordered" evidence="6">
    <location>
        <begin position="72"/>
        <end position="92"/>
    </location>
</feature>
<feature type="compositionally biased region" description="Acidic residues" evidence="6">
    <location>
        <begin position="1229"/>
        <end position="1241"/>
    </location>
</feature>
<feature type="compositionally biased region" description="Basic and acidic residues" evidence="6">
    <location>
        <begin position="1524"/>
        <end position="1534"/>
    </location>
</feature>
<feature type="compositionally biased region" description="Low complexity" evidence="6">
    <location>
        <begin position="72"/>
        <end position="83"/>
    </location>
</feature>
<feature type="compositionally biased region" description="Gly residues" evidence="6">
    <location>
        <begin position="1361"/>
        <end position="1376"/>
    </location>
</feature>
<evidence type="ECO:0000256" key="2">
    <source>
        <dbReference type="ARBA" id="ARBA00022490"/>
    </source>
</evidence>
<feature type="compositionally biased region" description="Basic and acidic residues" evidence="6">
    <location>
        <begin position="1688"/>
        <end position="1701"/>
    </location>
</feature>
<dbReference type="GO" id="GO:0005737">
    <property type="term" value="C:cytoplasm"/>
    <property type="evidence" value="ECO:0007669"/>
    <property type="project" value="UniProtKB-SubCell"/>
</dbReference>
<dbReference type="PROSITE" id="PS50222">
    <property type="entry name" value="EF_HAND_2"/>
    <property type="match status" value="1"/>
</dbReference>
<feature type="compositionally biased region" description="Gly residues" evidence="6">
    <location>
        <begin position="935"/>
        <end position="952"/>
    </location>
</feature>
<feature type="region of interest" description="Disordered" evidence="6">
    <location>
        <begin position="1357"/>
        <end position="1381"/>
    </location>
</feature>
<feature type="compositionally biased region" description="Low complexity" evidence="6">
    <location>
        <begin position="1754"/>
        <end position="1768"/>
    </location>
</feature>
<feature type="compositionally biased region" description="Low complexity" evidence="6">
    <location>
        <begin position="1422"/>
        <end position="1447"/>
    </location>
</feature>
<dbReference type="PANTHER" id="PTHR46212">
    <property type="entry name" value="PEFLIN"/>
    <property type="match status" value="1"/>
</dbReference>
<dbReference type="SUPFAM" id="SSF47473">
    <property type="entry name" value="EF-hand"/>
    <property type="match status" value="1"/>
</dbReference>
<dbReference type="SMART" id="SM00054">
    <property type="entry name" value="EFh"/>
    <property type="match status" value="2"/>
</dbReference>
<protein>
    <recommendedName>
        <fullName evidence="7">EF-hand domain-containing protein</fullName>
    </recommendedName>
</protein>
<reference evidence="8" key="1">
    <citation type="journal article" date="2020" name="bioRxiv">
        <title>Comparative genomics of Chlamydomonas.</title>
        <authorList>
            <person name="Craig R.J."/>
            <person name="Hasan A.R."/>
            <person name="Ness R.W."/>
            <person name="Keightley P.D."/>
        </authorList>
    </citation>
    <scope>NUCLEOTIDE SEQUENCE</scope>
    <source>
        <strain evidence="8">CCAP 11/173</strain>
    </source>
</reference>
<evidence type="ECO:0000256" key="1">
    <source>
        <dbReference type="ARBA" id="ARBA00004496"/>
    </source>
</evidence>
<evidence type="ECO:0000313" key="9">
    <source>
        <dbReference type="Proteomes" id="UP000613740"/>
    </source>
</evidence>
<feature type="region of interest" description="Disordered" evidence="6">
    <location>
        <begin position="917"/>
        <end position="953"/>
    </location>
</feature>
<feature type="region of interest" description="Disordered" evidence="6">
    <location>
        <begin position="417"/>
        <end position="448"/>
    </location>
</feature>
<feature type="region of interest" description="Disordered" evidence="6">
    <location>
        <begin position="296"/>
        <end position="357"/>
    </location>
</feature>
<accession>A0A835SD11</accession>
<feature type="compositionally biased region" description="Polar residues" evidence="6">
    <location>
        <begin position="176"/>
        <end position="186"/>
    </location>
</feature>
<feature type="region of interest" description="Disordered" evidence="6">
    <location>
        <begin position="1496"/>
        <end position="1623"/>
    </location>
</feature>
<feature type="compositionally biased region" description="Polar residues" evidence="6">
    <location>
        <begin position="1448"/>
        <end position="1457"/>
    </location>
</feature>
<comment type="subcellular location">
    <subcellularLocation>
        <location evidence="1">Cytoplasm</location>
    </subcellularLocation>
</comment>
<dbReference type="InterPro" id="IPR051426">
    <property type="entry name" value="Peflin/Sorcin_CaBP"/>
</dbReference>
<feature type="region of interest" description="Disordered" evidence="6">
    <location>
        <begin position="144"/>
        <end position="202"/>
    </location>
</feature>
<name>A0A835SD11_9CHLO</name>
<feature type="region of interest" description="Disordered" evidence="6">
    <location>
        <begin position="1960"/>
        <end position="2005"/>
    </location>
</feature>
<evidence type="ECO:0000313" key="8">
    <source>
        <dbReference type="EMBL" id="KAG2425032.1"/>
    </source>
</evidence>
<feature type="compositionally biased region" description="Low complexity" evidence="6">
    <location>
        <begin position="1662"/>
        <end position="1687"/>
    </location>
</feature>
<sequence length="2063" mass="209405">MQALERIRSFYGEDLLLNRTGTFQSLKSFSSATKSSAAAGTYAAGLGDGTTAAARAGAGDVVIDPYTLDYDSSSSSGSSSGSSDDGDDCHGREGAEQMATMMKMGHKGGGRGRLQSVGSLTGSVRLLLPRAASAASLASSSFRGSSFQSASSCGKGQRGRSTAGLLPGGGAVGRNPSLSRVPSISVDSKAASRRRRANRAASNYRVSPAVDAARGVSCVAPAAKRVGRGSRSSYGRHQPRQHGLELVGPRRVTEVQEVHGGQEAYARLGLQQPQALLPSRGSAAAAAAAAAASAAPTIAGRTHRQPSRQQPYNSARDARAGAALKPANRHPQSAGRPQPRPPPGSLSARLRPAAVHKRLRRKRGWDFAVQDQEIDFAVGRGRAHVLTQLPAGLVDEAAEDAAAVDWPDDLDWEEWCAEQEEEDEGEGEGEGGQAGRRAAARAQPKPGPTLEAIKAYAAARAPEVIRAERLRRGRRLARATRQQVLVKGRLRGPQRRELGRKIQKLDAREWFASRKHAPPPPPLHPAVRRVVGQWFGLVDVDGGGSLNTAELTAALQASRIAFAAEDVDEMIKLMDVDGDGVINWREFEAFFMYEFAAGKSLLSGDYVLPSGTSLPLGAMISRLRRERLLRDLMRGGSSRAKWRAVAEDPLLLEDELGMMAAVELAMEEMKDPNVSKQRERAAAALQKLPPHLRSAAVARHLAHHPEITEKLLRANTMSAVLMAAGGGGSSTTTTAGGGYAAGAPAAAASMRRPGPGGGMGPPAAGAATPASSAGGLISGWSTAGTSAATSRQPSLSAAATMSRIMSLGGAGFGAGGSGAGGAAAGGRSFGAGSSSFGAAAGSRSRTNAGGGGGKDLNVALALAHGLEWPVEGASLYNRAARKTARQAASGLPRDKAARQAMEAAASAAVERFMTGRRLSRCDPPPLGHGAATSRHGGGGGQAADGTGSGGGMSTAAAAAAAAGGVDGDGADTAAADVRVTAAPSGSSNHHNGSSSLAGGTSSRRGTSSSSDGDAANDAAGDGNSGQPCRHVPAAAAAADGLTPTPAAPAGSTSSRTMVAPMGAVVGPQPPARRGSSLRKLSNISRLAFLRKSHSGASATAVGVGARSYLNARGRRGKGQGVAGGVWGIGWARGVGDDDDGSGDDDSRRHGSSSDGRGQRSDDSEEEVLPWMVNAKRREEEERQEQLRAAQQQQQNGRTGPAVTAAGRVAVASAVSGSISGGGCATSNGSDEDGDEDEDEDGGIWSVSPLLKRWLVQQRQHHQAAERQAAAGDQTVNAGLQGLTAAATAAAAAEVKEDEEEMEEPPAVAAAAAVAVAGRTATATATALAASICDIRGIGAADITAPCMPTGCEAEPPLGAGAPAGGGGGGGGGGGRPRSGLSMISRSSMRHATFALDLMTKGRAGSGDSDESDDSEESGEDGGPSPAAILSAQGAAAAPPHHQHQQGSTSHAPSSISAGRTAAAQPDRSSTTRAMMSARSNSSMRRATFAAQLIGDGEAAEARAAEEEEEEEEEPECFPPPWLEDLPRTPPEVRDTSPPPAGLTNGSGGGGGTGGGRLMAMGMMRSASSTTRRGGILRTASFAIAPPAARGASSDDDSSGDDSGPDGVPLPPAAPGRGGLARSLSSCMRRGGMMMPRTASFANAPSSSSSSSSSGGGGEEEQCGQQQQQQQTGGGVAPASAPPAAVAREAARPLDPEDARQRMEEAALGLSKQQLRRDVHRGFDAGRPATRDFTDALVRIRSAAAALVHTLARRQQQLPQPPQHQGVQQHALQAMATSVHAGDAPRPANLGTGEASGGVPPASSPPPAGSEAPALPYGSSGHYAASAAGLPPQQEASTSSAVLPLHVSGSGTTTAVGPLPTIKGASHLRVAAPTHPHSSHQRRAKAVARSVDAMLAAGLLGRCCMHTAATGPSRSERPGISAACLPERASGAAAGRITCSVSSREVAGGPAAGAVLHGGLLLHGHGRSSDDTSSSKQQQQQEQTRMRALSLQQPDHTGCVTSGGGLSLPQLPGSHHHPHLVGTSRVKAGMHRRRSAPVAAIVVTAAGGRHLPPQHPMLWGREGA</sequence>
<dbReference type="GO" id="GO:0005509">
    <property type="term" value="F:calcium ion binding"/>
    <property type="evidence" value="ECO:0007669"/>
    <property type="project" value="InterPro"/>
</dbReference>
<keyword evidence="3" id="KW-0479">Metal-binding</keyword>
<feature type="region of interest" description="Disordered" evidence="6">
    <location>
        <begin position="981"/>
        <end position="1029"/>
    </location>
</feature>
<evidence type="ECO:0000256" key="6">
    <source>
        <dbReference type="SAM" id="MobiDB-lite"/>
    </source>
</evidence>
<feature type="compositionally biased region" description="Acidic residues" evidence="6">
    <location>
        <begin position="417"/>
        <end position="429"/>
    </location>
</feature>
<dbReference type="InterPro" id="IPR011992">
    <property type="entry name" value="EF-hand-dom_pair"/>
</dbReference>
<evidence type="ECO:0000259" key="7">
    <source>
        <dbReference type="PROSITE" id="PS50222"/>
    </source>
</evidence>
<feature type="compositionally biased region" description="Acidic residues" evidence="6">
    <location>
        <begin position="1593"/>
        <end position="1603"/>
    </location>
</feature>
<feature type="region of interest" description="Disordered" evidence="6">
    <location>
        <begin position="1637"/>
        <end position="1701"/>
    </location>
</feature>
<evidence type="ECO:0000256" key="4">
    <source>
        <dbReference type="ARBA" id="ARBA00022737"/>
    </source>
</evidence>
<dbReference type="GO" id="GO:0048306">
    <property type="term" value="F:calcium-dependent protein binding"/>
    <property type="evidence" value="ECO:0007669"/>
    <property type="project" value="UniProtKB-ARBA"/>
</dbReference>
<dbReference type="EMBL" id="JAEHOD010000119">
    <property type="protein sequence ID" value="KAG2425032.1"/>
    <property type="molecule type" value="Genomic_DNA"/>
</dbReference>
<feature type="compositionally biased region" description="Low complexity" evidence="6">
    <location>
        <begin position="1557"/>
        <end position="1573"/>
    </location>
</feature>
<feature type="compositionally biased region" description="Low complexity" evidence="6">
    <location>
        <begin position="1186"/>
        <end position="1217"/>
    </location>
</feature>
<feature type="compositionally biased region" description="Low complexity" evidence="6">
    <location>
        <begin position="1970"/>
        <end position="1982"/>
    </location>
</feature>
<keyword evidence="2" id="KW-0963">Cytoplasm</keyword>
<feature type="compositionally biased region" description="Acidic residues" evidence="6">
    <location>
        <begin position="1505"/>
        <end position="1515"/>
    </location>
</feature>
<feature type="region of interest" description="Disordered" evidence="6">
    <location>
        <begin position="1753"/>
        <end position="1816"/>
    </location>
</feature>
<keyword evidence="4" id="KW-0677">Repeat</keyword>
<feature type="region of interest" description="Disordered" evidence="6">
    <location>
        <begin position="1113"/>
        <end position="1243"/>
    </location>
</feature>
<proteinExistence type="predicted"/>
<dbReference type="Proteomes" id="UP000613740">
    <property type="component" value="Unassembled WGS sequence"/>
</dbReference>
<dbReference type="PROSITE" id="PS00018">
    <property type="entry name" value="EF_HAND_1"/>
    <property type="match status" value="2"/>
</dbReference>
<gene>
    <name evidence="8" type="ORF">HYH02_015083</name>
</gene>
<feature type="compositionally biased region" description="Low complexity" evidence="6">
    <location>
        <begin position="981"/>
        <end position="1025"/>
    </location>
</feature>
<comment type="caution">
    <text evidence="8">The sequence shown here is derived from an EMBL/GenBank/DDBJ whole genome shotgun (WGS) entry which is preliminary data.</text>
</comment>
<keyword evidence="5" id="KW-0106">Calcium</keyword>
<dbReference type="Pfam" id="PF13499">
    <property type="entry name" value="EF-hand_7"/>
    <property type="match status" value="1"/>
</dbReference>
<keyword evidence="9" id="KW-1185">Reference proteome</keyword>
<evidence type="ECO:0000256" key="5">
    <source>
        <dbReference type="ARBA" id="ARBA00022837"/>
    </source>
</evidence>
<dbReference type="PANTHER" id="PTHR46212:SF3">
    <property type="entry name" value="GH27120P"/>
    <property type="match status" value="1"/>
</dbReference>